<dbReference type="PROSITE" id="PS00595">
    <property type="entry name" value="AA_TRANSFER_CLASS_5"/>
    <property type="match status" value="1"/>
</dbReference>
<gene>
    <name evidence="6" type="ORF">PF66_00409</name>
</gene>
<keyword evidence="6" id="KW-0456">Lyase</keyword>
<dbReference type="SUPFAM" id="SSF53383">
    <property type="entry name" value="PLP-dependent transferases"/>
    <property type="match status" value="1"/>
</dbReference>
<dbReference type="GO" id="GO:0016829">
    <property type="term" value="F:lyase activity"/>
    <property type="evidence" value="ECO:0007669"/>
    <property type="project" value="UniProtKB-KW"/>
</dbReference>
<accession>A0A0M9GJ98</accession>
<dbReference type="EMBL" id="JSYZ01000002">
    <property type="protein sequence ID" value="KPA92671.1"/>
    <property type="molecule type" value="Genomic_DNA"/>
</dbReference>
<dbReference type="PANTHER" id="PTHR43586:SF24">
    <property type="entry name" value="BLR4730 PROTEIN"/>
    <property type="match status" value="1"/>
</dbReference>
<dbReference type="InterPro" id="IPR015424">
    <property type="entry name" value="PyrdxlP-dep_Trfase"/>
</dbReference>
<comment type="similarity">
    <text evidence="3">Belongs to the class-V pyridoxal-phosphate-dependent aminotransferase family.</text>
</comment>
<keyword evidence="2" id="KW-0663">Pyridoxal phosphate</keyword>
<dbReference type="InterPro" id="IPR020578">
    <property type="entry name" value="Aminotrans_V_PyrdxlP_BS"/>
</dbReference>
<protein>
    <submittedName>
        <fullName evidence="6">Selenocysteine lyase</fullName>
    </submittedName>
</protein>
<evidence type="ECO:0000256" key="2">
    <source>
        <dbReference type="ARBA" id="ARBA00022898"/>
    </source>
</evidence>
<dbReference type="Gene3D" id="3.90.1150.10">
    <property type="entry name" value="Aspartate Aminotransferase, domain 1"/>
    <property type="match status" value="1"/>
</dbReference>
<dbReference type="InterPro" id="IPR015421">
    <property type="entry name" value="PyrdxlP-dep_Trfase_major"/>
</dbReference>
<dbReference type="PANTHER" id="PTHR43586">
    <property type="entry name" value="CYSTEINE DESULFURASE"/>
    <property type="match status" value="1"/>
</dbReference>
<dbReference type="InterPro" id="IPR015422">
    <property type="entry name" value="PyrdxlP-dep_Trfase_small"/>
</dbReference>
<comment type="caution">
    <text evidence="6">The sequence shown here is derived from an EMBL/GenBank/DDBJ whole genome shotgun (WGS) entry which is preliminary data.</text>
</comment>
<evidence type="ECO:0000256" key="1">
    <source>
        <dbReference type="ARBA" id="ARBA00001933"/>
    </source>
</evidence>
<name>A0A0M9GJ98_9PSED</name>
<evidence type="ECO:0000313" key="6">
    <source>
        <dbReference type="EMBL" id="KPA92671.1"/>
    </source>
</evidence>
<dbReference type="Pfam" id="PF00266">
    <property type="entry name" value="Aminotran_5"/>
    <property type="match status" value="1"/>
</dbReference>
<feature type="domain" description="Aminotransferase class V" evidence="5">
    <location>
        <begin position="28"/>
        <end position="389"/>
    </location>
</feature>
<proteinExistence type="inferred from homology"/>
<dbReference type="AlphaFoldDB" id="A0A0M9GJ98"/>
<sequence>MIVDDWSESEIAHLRAATPGCSRVIHFNHAGASLPSQATLEAMTAQLRLEAGIGPMEAGPQGARLEEEARQAAAELLNTSVQSIAFASSGSAAWGQAFAALGPWRAGDRILVGRHEWAGNLACMAEAVKAGARLEVIPCDETGAVSVSSLEQMIDARVRLIALTWLPANGGLINPAEAIGQVARRHGIAYFIDAGQALGQLPCDVQALACDVLKGAARKFLRGPRGTALLYVREGFLEQLTPRYLDVSSAPWDDHGFTLRNDARRFETSERSLVLMAGLANALKEANQLGIARIRGRIQRLATGLREALRKIPGLELHDLGLPGQQSGLIAFTLEGWDALALKQRLAESAINIGANGTAYTPLDMQARELPAIARVAVSYLNTEQEIGLLLEALGQLAEERRQTSTSTSRP</sequence>
<dbReference type="PATRIC" id="fig|50340.43.peg.2419"/>
<dbReference type="RefSeq" id="WP_054061774.1">
    <property type="nucleotide sequence ID" value="NZ_JSYZ01000002.1"/>
</dbReference>
<comment type="cofactor">
    <cofactor evidence="1 4">
        <name>pyridoxal 5'-phosphate</name>
        <dbReference type="ChEBI" id="CHEBI:597326"/>
    </cofactor>
</comment>
<dbReference type="InterPro" id="IPR000192">
    <property type="entry name" value="Aminotrans_V_dom"/>
</dbReference>
<dbReference type="STRING" id="50340.PF66_00409"/>
<dbReference type="OrthoDB" id="9764293at2"/>
<keyword evidence="7" id="KW-1185">Reference proteome</keyword>
<organism evidence="6 7">
    <name type="scientific">Pseudomonas asplenii</name>
    <dbReference type="NCBI Taxonomy" id="53407"/>
    <lineage>
        <taxon>Bacteria</taxon>
        <taxon>Pseudomonadati</taxon>
        <taxon>Pseudomonadota</taxon>
        <taxon>Gammaproteobacteria</taxon>
        <taxon>Pseudomonadales</taxon>
        <taxon>Pseudomonadaceae</taxon>
        <taxon>Pseudomonas</taxon>
    </lineage>
</organism>
<evidence type="ECO:0000259" key="5">
    <source>
        <dbReference type="Pfam" id="PF00266"/>
    </source>
</evidence>
<evidence type="ECO:0000256" key="3">
    <source>
        <dbReference type="RuleBase" id="RU004075"/>
    </source>
</evidence>
<evidence type="ECO:0000313" key="7">
    <source>
        <dbReference type="Proteomes" id="UP000037931"/>
    </source>
</evidence>
<evidence type="ECO:0000256" key="4">
    <source>
        <dbReference type="RuleBase" id="RU004504"/>
    </source>
</evidence>
<reference evidence="6 7" key="1">
    <citation type="journal article" date="2015" name="PLoS ONE">
        <title>Rice-Infecting Pseudomonas Genomes Are Highly Accessorized and Harbor Multiple Putative Virulence Mechanisms to Cause Sheath Brown Rot.</title>
        <authorList>
            <person name="Quibod I.L."/>
            <person name="Grande G."/>
            <person name="Oreiro E.G."/>
            <person name="Borja F.N."/>
            <person name="Dossa G.S."/>
            <person name="Mauleon R."/>
            <person name="Cruz C.V."/>
            <person name="Oliva R."/>
        </authorList>
    </citation>
    <scope>NUCLEOTIDE SEQUENCE [LARGE SCALE GENOMIC DNA]</scope>
    <source>
        <strain evidence="6 7">IRRI 6609</strain>
    </source>
</reference>
<dbReference type="Gene3D" id="3.40.640.10">
    <property type="entry name" value="Type I PLP-dependent aspartate aminotransferase-like (Major domain)"/>
    <property type="match status" value="1"/>
</dbReference>
<dbReference type="Proteomes" id="UP000037931">
    <property type="component" value="Unassembled WGS sequence"/>
</dbReference>